<evidence type="ECO:0000256" key="1">
    <source>
        <dbReference type="ARBA" id="ARBA00004141"/>
    </source>
</evidence>
<dbReference type="EMBL" id="JAGGKT010000027">
    <property type="protein sequence ID" value="MBP1934775.1"/>
    <property type="molecule type" value="Genomic_DNA"/>
</dbReference>
<evidence type="ECO:0000256" key="5">
    <source>
        <dbReference type="ARBA" id="ARBA00023136"/>
    </source>
</evidence>
<dbReference type="Proteomes" id="UP001519343">
    <property type="component" value="Unassembled WGS sequence"/>
</dbReference>
<evidence type="ECO:0000259" key="7">
    <source>
        <dbReference type="Pfam" id="PF04138"/>
    </source>
</evidence>
<proteinExistence type="inferred from homology"/>
<evidence type="ECO:0000313" key="8">
    <source>
        <dbReference type="EMBL" id="MBP1934775.1"/>
    </source>
</evidence>
<keyword evidence="9" id="KW-1185">Reference proteome</keyword>
<feature type="transmembrane region" description="Helical" evidence="6">
    <location>
        <begin position="48"/>
        <end position="64"/>
    </location>
</feature>
<gene>
    <name evidence="8" type="ORF">J2Z37_004795</name>
</gene>
<comment type="similarity">
    <text evidence="2">Belongs to the GtrA family.</text>
</comment>
<evidence type="ECO:0000256" key="4">
    <source>
        <dbReference type="ARBA" id="ARBA00022989"/>
    </source>
</evidence>
<evidence type="ECO:0000256" key="3">
    <source>
        <dbReference type="ARBA" id="ARBA00022692"/>
    </source>
</evidence>
<dbReference type="PANTHER" id="PTHR38459">
    <property type="entry name" value="PROPHAGE BACTOPRENOL-LINKED GLUCOSE TRANSLOCASE HOMOLOG"/>
    <property type="match status" value="1"/>
</dbReference>
<sequence>MKQEIDQGTSLMKYISNEFFRFVLVGILNTAATYIIYLLFLYLFNHNISYTIAYILGILIGYFLNSKITFRVELTLKKFIQFPLVYLIQYLINLVMLNVLIFNLDVDKRIAPLLVIIISIPITFILSKVILKR</sequence>
<dbReference type="PANTHER" id="PTHR38459:SF1">
    <property type="entry name" value="PROPHAGE BACTOPRENOL-LINKED GLUCOSE TRANSLOCASE HOMOLOG"/>
    <property type="match status" value="1"/>
</dbReference>
<keyword evidence="4 6" id="KW-1133">Transmembrane helix</keyword>
<protein>
    <submittedName>
        <fullName evidence="8">Flippase GtrA</fullName>
    </submittedName>
</protein>
<feature type="transmembrane region" description="Helical" evidence="6">
    <location>
        <begin position="110"/>
        <end position="131"/>
    </location>
</feature>
<accession>A0ABS4GWX9</accession>
<evidence type="ECO:0000256" key="2">
    <source>
        <dbReference type="ARBA" id="ARBA00009399"/>
    </source>
</evidence>
<comment type="subcellular location">
    <subcellularLocation>
        <location evidence="1">Membrane</location>
        <topology evidence="1">Multi-pass membrane protein</topology>
    </subcellularLocation>
</comment>
<reference evidence="8 9" key="1">
    <citation type="submission" date="2021-03" db="EMBL/GenBank/DDBJ databases">
        <title>Genomic Encyclopedia of Type Strains, Phase IV (KMG-IV): sequencing the most valuable type-strain genomes for metagenomic binning, comparative biology and taxonomic classification.</title>
        <authorList>
            <person name="Goeker M."/>
        </authorList>
    </citation>
    <scope>NUCLEOTIDE SEQUENCE [LARGE SCALE GENOMIC DNA]</scope>
    <source>
        <strain evidence="8 9">DSM 24738</strain>
    </source>
</reference>
<feature type="transmembrane region" description="Helical" evidence="6">
    <location>
        <begin position="84"/>
        <end position="104"/>
    </location>
</feature>
<feature type="domain" description="GtrA/DPMS transmembrane" evidence="7">
    <location>
        <begin position="21"/>
        <end position="130"/>
    </location>
</feature>
<name>A0ABS4GWX9_9BACL</name>
<keyword evidence="5 6" id="KW-0472">Membrane</keyword>
<dbReference type="InterPro" id="IPR051401">
    <property type="entry name" value="GtrA_CellWall_Glycosyl"/>
</dbReference>
<dbReference type="InterPro" id="IPR007267">
    <property type="entry name" value="GtrA_DPMS_TM"/>
</dbReference>
<feature type="transmembrane region" description="Helical" evidence="6">
    <location>
        <begin position="20"/>
        <end position="42"/>
    </location>
</feature>
<comment type="caution">
    <text evidence="8">The sequence shown here is derived from an EMBL/GenBank/DDBJ whole genome shotgun (WGS) entry which is preliminary data.</text>
</comment>
<dbReference type="Pfam" id="PF04138">
    <property type="entry name" value="GtrA_DPMS_TM"/>
    <property type="match status" value="1"/>
</dbReference>
<keyword evidence="3 6" id="KW-0812">Transmembrane</keyword>
<evidence type="ECO:0000256" key="6">
    <source>
        <dbReference type="SAM" id="Phobius"/>
    </source>
</evidence>
<evidence type="ECO:0000313" key="9">
    <source>
        <dbReference type="Proteomes" id="UP001519343"/>
    </source>
</evidence>
<organism evidence="8 9">
    <name type="scientific">Ammoniphilus resinae</name>
    <dbReference type="NCBI Taxonomy" id="861532"/>
    <lineage>
        <taxon>Bacteria</taxon>
        <taxon>Bacillati</taxon>
        <taxon>Bacillota</taxon>
        <taxon>Bacilli</taxon>
        <taxon>Bacillales</taxon>
        <taxon>Paenibacillaceae</taxon>
        <taxon>Aneurinibacillus group</taxon>
        <taxon>Ammoniphilus</taxon>
    </lineage>
</organism>